<feature type="domain" description="HTH LytTR-type" evidence="4">
    <location>
        <begin position="157"/>
        <end position="261"/>
    </location>
</feature>
<dbReference type="GO" id="GO:0003677">
    <property type="term" value="F:DNA binding"/>
    <property type="evidence" value="ECO:0007669"/>
    <property type="project" value="InterPro"/>
</dbReference>
<gene>
    <name evidence="5" type="ORF">FLL46_13695</name>
</gene>
<dbReference type="OrthoDB" id="236568at2"/>
<accession>A0A545UBM0</accession>
<dbReference type="SUPFAM" id="SSF52172">
    <property type="entry name" value="CheY-like"/>
    <property type="match status" value="1"/>
</dbReference>
<dbReference type="Pfam" id="PF00072">
    <property type="entry name" value="Response_reg"/>
    <property type="match status" value="1"/>
</dbReference>
<dbReference type="InterPro" id="IPR046947">
    <property type="entry name" value="LytR-like"/>
</dbReference>
<dbReference type="Gene3D" id="2.40.50.1020">
    <property type="entry name" value="LytTr DNA-binding domain"/>
    <property type="match status" value="1"/>
</dbReference>
<reference evidence="5 6" key="1">
    <citation type="submission" date="2019-07" db="EMBL/GenBank/DDBJ databases">
        <title>Draft genome for Aliikangiella sp. M105.</title>
        <authorList>
            <person name="Wang G."/>
        </authorList>
    </citation>
    <scope>NUCLEOTIDE SEQUENCE [LARGE SCALE GENOMIC DNA]</scope>
    <source>
        <strain evidence="5 6">M105</strain>
    </source>
</reference>
<dbReference type="AlphaFoldDB" id="A0A545UBM0"/>
<keyword evidence="6" id="KW-1185">Reference proteome</keyword>
<name>A0A545UBM0_9GAMM</name>
<dbReference type="GO" id="GO:0000156">
    <property type="term" value="F:phosphorelay response regulator activity"/>
    <property type="evidence" value="ECO:0007669"/>
    <property type="project" value="InterPro"/>
</dbReference>
<dbReference type="Proteomes" id="UP000315439">
    <property type="component" value="Unassembled WGS sequence"/>
</dbReference>
<dbReference type="Pfam" id="PF04397">
    <property type="entry name" value="LytTR"/>
    <property type="match status" value="1"/>
</dbReference>
<dbReference type="PANTHER" id="PTHR37299">
    <property type="entry name" value="TRANSCRIPTIONAL REGULATOR-RELATED"/>
    <property type="match status" value="1"/>
</dbReference>
<organism evidence="5 6">
    <name type="scientific">Aliikangiella coralliicola</name>
    <dbReference type="NCBI Taxonomy" id="2592383"/>
    <lineage>
        <taxon>Bacteria</taxon>
        <taxon>Pseudomonadati</taxon>
        <taxon>Pseudomonadota</taxon>
        <taxon>Gammaproteobacteria</taxon>
        <taxon>Oceanospirillales</taxon>
        <taxon>Pleioneaceae</taxon>
        <taxon>Aliikangiella</taxon>
    </lineage>
</organism>
<feature type="domain" description="Response regulatory" evidence="3">
    <location>
        <begin position="4"/>
        <end position="117"/>
    </location>
</feature>
<evidence type="ECO:0000259" key="3">
    <source>
        <dbReference type="PROSITE" id="PS50110"/>
    </source>
</evidence>
<feature type="modified residue" description="4-aspartylphosphate" evidence="2">
    <location>
        <position position="55"/>
    </location>
</feature>
<evidence type="ECO:0000313" key="5">
    <source>
        <dbReference type="EMBL" id="TQV86865.1"/>
    </source>
</evidence>
<sequence>MKIRVLIVDDEPLAREGVLLRIERHTDIEVVGECGNGSDAIRSILSLKPDLVFLDIKMPKVTGFDVINAVGVERMPTVIFLTAYDEHAIEAFRIHAADYLLKPVEDERFEESLAHAKEEIFKNRISNRGQQLSELLNAALPAPPLANQGESQTQDRLVIRSGGHVYLLKAEDIYSIKAEGDYVSVHTLKKTHLVRETMKNMEQRLTSQGFQRVHRSCIVNLEYVRELIAQDSGDYQIILRDDTRVKLSRNYRDALYERLNALG</sequence>
<dbReference type="InterPro" id="IPR007492">
    <property type="entry name" value="LytTR_DNA-bd_dom"/>
</dbReference>
<evidence type="ECO:0000256" key="2">
    <source>
        <dbReference type="PROSITE-ProRule" id="PRU00169"/>
    </source>
</evidence>
<dbReference type="InterPro" id="IPR011006">
    <property type="entry name" value="CheY-like_superfamily"/>
</dbReference>
<comment type="caution">
    <text evidence="5">The sequence shown here is derived from an EMBL/GenBank/DDBJ whole genome shotgun (WGS) entry which is preliminary data.</text>
</comment>
<keyword evidence="2" id="KW-0597">Phosphoprotein</keyword>
<dbReference type="Gene3D" id="3.40.50.2300">
    <property type="match status" value="1"/>
</dbReference>
<dbReference type="EMBL" id="VIKS01000009">
    <property type="protein sequence ID" value="TQV86865.1"/>
    <property type="molecule type" value="Genomic_DNA"/>
</dbReference>
<protein>
    <submittedName>
        <fullName evidence="5">Response regulator</fullName>
    </submittedName>
</protein>
<dbReference type="PROSITE" id="PS50930">
    <property type="entry name" value="HTH_LYTTR"/>
    <property type="match status" value="1"/>
</dbReference>
<dbReference type="PANTHER" id="PTHR37299:SF1">
    <property type="entry name" value="STAGE 0 SPORULATION PROTEIN A HOMOLOG"/>
    <property type="match status" value="1"/>
</dbReference>
<dbReference type="RefSeq" id="WP_142894292.1">
    <property type="nucleotide sequence ID" value="NZ_ML660165.1"/>
</dbReference>
<dbReference type="SMART" id="SM00850">
    <property type="entry name" value="LytTR"/>
    <property type="match status" value="1"/>
</dbReference>
<evidence type="ECO:0000259" key="4">
    <source>
        <dbReference type="PROSITE" id="PS50930"/>
    </source>
</evidence>
<evidence type="ECO:0000313" key="6">
    <source>
        <dbReference type="Proteomes" id="UP000315439"/>
    </source>
</evidence>
<dbReference type="InterPro" id="IPR001789">
    <property type="entry name" value="Sig_transdc_resp-reg_receiver"/>
</dbReference>
<proteinExistence type="predicted"/>
<dbReference type="SMART" id="SM00448">
    <property type="entry name" value="REC"/>
    <property type="match status" value="1"/>
</dbReference>
<keyword evidence="1" id="KW-0902">Two-component regulatory system</keyword>
<evidence type="ECO:0000256" key="1">
    <source>
        <dbReference type="ARBA" id="ARBA00023012"/>
    </source>
</evidence>
<dbReference type="PROSITE" id="PS50110">
    <property type="entry name" value="RESPONSE_REGULATORY"/>
    <property type="match status" value="1"/>
</dbReference>